<feature type="domain" description="DUF1553" evidence="4">
    <location>
        <begin position="547"/>
        <end position="774"/>
    </location>
</feature>
<evidence type="ECO:0000259" key="4">
    <source>
        <dbReference type="Pfam" id="PF07587"/>
    </source>
</evidence>
<reference evidence="7" key="1">
    <citation type="submission" date="2017-02" db="EMBL/GenBank/DDBJ databases">
        <authorList>
            <person name="Varghese N."/>
            <person name="Submissions S."/>
        </authorList>
    </citation>
    <scope>NUCLEOTIDE SEQUENCE [LARGE SCALE GENOMIC DNA]</scope>
    <source>
        <strain evidence="7">ATCC 700200</strain>
    </source>
</reference>
<keyword evidence="2" id="KW-0732">Signal</keyword>
<gene>
    <name evidence="6" type="ORF">SAMN02745166_04461</name>
</gene>
<dbReference type="InterPro" id="IPR011444">
    <property type="entry name" value="DUF1549"/>
</dbReference>
<dbReference type="AlphaFoldDB" id="A0A1T4YX63"/>
<accession>A0A1T4YX63</accession>
<dbReference type="InterPro" id="IPR022655">
    <property type="entry name" value="DUF1553"/>
</dbReference>
<dbReference type="OrthoDB" id="175422at2"/>
<dbReference type="InterPro" id="IPR011429">
    <property type="entry name" value="Cyt_c_Planctomycete-type"/>
</dbReference>
<dbReference type="PANTHER" id="PTHR35889">
    <property type="entry name" value="CYCLOINULO-OLIGOSACCHARIDE FRUCTANOTRANSFERASE-RELATED"/>
    <property type="match status" value="1"/>
</dbReference>
<evidence type="ECO:0000313" key="7">
    <source>
        <dbReference type="Proteomes" id="UP000190774"/>
    </source>
</evidence>
<dbReference type="PANTHER" id="PTHR35889:SF3">
    <property type="entry name" value="F-BOX DOMAIN-CONTAINING PROTEIN"/>
    <property type="match status" value="1"/>
</dbReference>
<feature type="compositionally biased region" description="Basic and acidic residues" evidence="1">
    <location>
        <begin position="803"/>
        <end position="819"/>
    </location>
</feature>
<keyword evidence="7" id="KW-1185">Reference proteome</keyword>
<feature type="domain" description="DUF1549" evidence="3">
    <location>
        <begin position="168"/>
        <end position="372"/>
    </location>
</feature>
<dbReference type="Pfam" id="PF07583">
    <property type="entry name" value="PSCyt2"/>
    <property type="match status" value="1"/>
</dbReference>
<dbReference type="EMBL" id="FUYE01000020">
    <property type="protein sequence ID" value="SKB06374.1"/>
    <property type="molecule type" value="Genomic_DNA"/>
</dbReference>
<organism evidence="6 7">
    <name type="scientific">Prosthecobacter debontii</name>
    <dbReference type="NCBI Taxonomy" id="48467"/>
    <lineage>
        <taxon>Bacteria</taxon>
        <taxon>Pseudomonadati</taxon>
        <taxon>Verrucomicrobiota</taxon>
        <taxon>Verrucomicrobiia</taxon>
        <taxon>Verrucomicrobiales</taxon>
        <taxon>Verrucomicrobiaceae</taxon>
        <taxon>Prosthecobacter</taxon>
    </lineage>
</organism>
<proteinExistence type="predicted"/>
<feature type="domain" description="Cytochrome C Planctomycete-type" evidence="5">
    <location>
        <begin position="42"/>
        <end position="100"/>
    </location>
</feature>
<sequence>MFLSRSVLPVFTLAIATQASALEPEVMKFFENEVRPVLANRCYSCHAEEKQKGGLRMDNLAYITQGGDSGPALIPGHVDKSLVISAVRYQDEDLAMPPKEKLPQKEIQVLEKWVKLGAPWPETETAKVAVSKKDEFGFTEEERKYWAFQPVSNPTPPEIKSTWGRNDIDRFVAKKHQELGLTPAPEADRHELLRRLYFSLHGLPPTKEQVESFVNSKDPKAYEKLVDELLASPRYGERWAQHWLDLTRYAESDGYNQDAFRPAAWPYRDYVIKSLNEDKPFDQFVREQLAGDEIAPKDPNVLVATSYLRNPIYEYNQRDARGQYEVILTDMTDNAGELFLGLSFGCAKCHDHKFDPILQKDYYRLRAFFTPVRWRDDMDLATDEEKAEYAKAEAAYKAATAHIQSQIDAIIEPMIQNKIKTAYGRFKDDIRAMVDKKPEEREPSDWQFSYFCERQMAYERERFDALKTIKKPEDKEKYLALIEELKKFDHLKPQPLVKAFVATDATAKAPPNPLKTRKGETDIAPGFLTLLEPKDPEIQALPNSTGRRSTLAAWITRPENQLTTRVITNRVWHYLFGKGIVETPNDFGKLGQPPSHPELLDYLTQRFLAGGWSLKKLHREILLSATYRQTAHREVPDIAAKIDPANKYLWRFNPRRLDAEQIRDAMLATSGELDLTSGGPSTDGNGTRRSIYTIKKRNSQNELLRSLDAPAGFASTSERQSTTTPTQALLLLNGDWTLTRAQKMAARVSSLDDVWEYALGRLPTKKERAMAEEFIARQTKAEEPANESGPLAMSSDEVQAASRFKENTPHERLVSTSDEKEGDEFTIEAIVKLDSVDTAASVRTIASRWNNGKDNEEAFGWSLGVTGEKSRFKPRNLLIQLVGEDENRNIAYEPVASDLRLELGVSYHIAVKVSCSAHTVTFQMQQVDKPNAPMLTSVAQHSVRSGLSKGASSLVIGGVHRRAVPHQWDGIIEAARVVRGIQPDEKLTSDPTRWAGESLVSWNVREPLAANLAWSSAEQTMAEMVDPYKRALADLCHVLLNANEFFYLH</sequence>
<dbReference type="RefSeq" id="WP_078815593.1">
    <property type="nucleotide sequence ID" value="NZ_FUYE01000020.1"/>
</dbReference>
<name>A0A1T4YX63_9BACT</name>
<feature type="region of interest" description="Disordered" evidence="1">
    <location>
        <begin position="780"/>
        <end position="820"/>
    </location>
</feature>
<dbReference type="Pfam" id="PF07635">
    <property type="entry name" value="PSCyt1"/>
    <property type="match status" value="1"/>
</dbReference>
<evidence type="ECO:0000259" key="5">
    <source>
        <dbReference type="Pfam" id="PF07635"/>
    </source>
</evidence>
<dbReference type="Proteomes" id="UP000190774">
    <property type="component" value="Unassembled WGS sequence"/>
</dbReference>
<evidence type="ECO:0000256" key="1">
    <source>
        <dbReference type="SAM" id="MobiDB-lite"/>
    </source>
</evidence>
<evidence type="ECO:0000256" key="2">
    <source>
        <dbReference type="SAM" id="SignalP"/>
    </source>
</evidence>
<dbReference type="Pfam" id="PF07587">
    <property type="entry name" value="PSD1"/>
    <property type="match status" value="1"/>
</dbReference>
<feature type="chain" id="PRO_5013227821" evidence="2">
    <location>
        <begin position="22"/>
        <end position="1049"/>
    </location>
</feature>
<dbReference type="STRING" id="48467.SAMN02745166_04461"/>
<feature type="signal peptide" evidence="2">
    <location>
        <begin position="1"/>
        <end position="21"/>
    </location>
</feature>
<evidence type="ECO:0000313" key="6">
    <source>
        <dbReference type="EMBL" id="SKB06374.1"/>
    </source>
</evidence>
<evidence type="ECO:0000259" key="3">
    <source>
        <dbReference type="Pfam" id="PF07583"/>
    </source>
</evidence>
<protein>
    <submittedName>
        <fullName evidence="6">Planctomycete cytochrome C</fullName>
    </submittedName>
</protein>